<evidence type="ECO:0000256" key="2">
    <source>
        <dbReference type="SAM" id="SignalP"/>
    </source>
</evidence>
<dbReference type="Proteomes" id="UP000580718">
    <property type="component" value="Unassembled WGS sequence"/>
</dbReference>
<evidence type="ECO:0000313" key="4">
    <source>
        <dbReference type="Proteomes" id="UP000580718"/>
    </source>
</evidence>
<organism evidence="3 4">
    <name type="scientific">Modestobacter versicolor</name>
    <dbReference type="NCBI Taxonomy" id="429133"/>
    <lineage>
        <taxon>Bacteria</taxon>
        <taxon>Bacillati</taxon>
        <taxon>Actinomycetota</taxon>
        <taxon>Actinomycetes</taxon>
        <taxon>Geodermatophilales</taxon>
        <taxon>Geodermatophilaceae</taxon>
        <taxon>Modestobacter</taxon>
    </lineage>
</organism>
<evidence type="ECO:0000313" key="3">
    <source>
        <dbReference type="EMBL" id="MBB3676298.1"/>
    </source>
</evidence>
<evidence type="ECO:0000256" key="1">
    <source>
        <dbReference type="SAM" id="MobiDB-lite"/>
    </source>
</evidence>
<feature type="compositionally biased region" description="Low complexity" evidence="1">
    <location>
        <begin position="30"/>
        <end position="53"/>
    </location>
</feature>
<reference evidence="3 4" key="1">
    <citation type="submission" date="2020-08" db="EMBL/GenBank/DDBJ databases">
        <title>Sequencing the genomes of 1000 actinobacteria strains.</title>
        <authorList>
            <person name="Klenk H.-P."/>
        </authorList>
    </citation>
    <scope>NUCLEOTIDE SEQUENCE [LARGE SCALE GENOMIC DNA]</scope>
    <source>
        <strain evidence="3 4">DSM 16678</strain>
    </source>
</reference>
<dbReference type="PROSITE" id="PS51257">
    <property type="entry name" value="PROKAR_LIPOPROTEIN"/>
    <property type="match status" value="1"/>
</dbReference>
<gene>
    <name evidence="3" type="ORF">FHX36_002033</name>
</gene>
<evidence type="ECO:0008006" key="5">
    <source>
        <dbReference type="Google" id="ProtNLM"/>
    </source>
</evidence>
<sequence length="324" mass="33522">MRSPSSRLTAALPAALAALLLLTGCGGGSAASEADASASPTSSTRSSSAAPSTTAPPTPTQQELPGGGTRVFPEHRLVGFSGGPGSPALGPMTGDLAAATERLRQQAAPYGADRTVLPVIELIATTAHPFPTPTGLYATAADDAVVQQYLDAARAAGGILLLGIQPGTGDFLPAVQQYERWLTEPDVGVALDPEWAVDPGEVPGDVFGSTTGAELNSVSAYLDGLVTTHRLPQKVMLYHQLHAQIVTGQEVMVDRPGIAVVKSVDGIGAAADKVGTYQRVMAGTPPFVHAGFKLFYEEDTRSGPLMEPAEVLALLPQPEYVLYE</sequence>
<dbReference type="RefSeq" id="WP_258372597.1">
    <property type="nucleotide sequence ID" value="NZ_JACIBU010000001.1"/>
</dbReference>
<protein>
    <recommendedName>
        <fullName evidence="5">Lipoprotein</fullName>
    </recommendedName>
</protein>
<feature type="region of interest" description="Disordered" evidence="1">
    <location>
        <begin position="27"/>
        <end position="93"/>
    </location>
</feature>
<feature type="chain" id="PRO_5032929475" description="Lipoprotein" evidence="2">
    <location>
        <begin position="31"/>
        <end position="324"/>
    </location>
</feature>
<dbReference type="EMBL" id="JACIBU010000001">
    <property type="protein sequence ID" value="MBB3676298.1"/>
    <property type="molecule type" value="Genomic_DNA"/>
</dbReference>
<name>A0A839XZ72_9ACTN</name>
<comment type="caution">
    <text evidence="3">The sequence shown here is derived from an EMBL/GenBank/DDBJ whole genome shotgun (WGS) entry which is preliminary data.</text>
</comment>
<accession>A0A839XZ72</accession>
<proteinExistence type="predicted"/>
<keyword evidence="2" id="KW-0732">Signal</keyword>
<dbReference type="AlphaFoldDB" id="A0A839XZ72"/>
<feature type="signal peptide" evidence="2">
    <location>
        <begin position="1"/>
        <end position="30"/>
    </location>
</feature>